<protein>
    <submittedName>
        <fullName evidence="1">Uncharacterized protein</fullName>
    </submittedName>
</protein>
<accession>A0ACC0VCH8</accession>
<dbReference type="Proteomes" id="UP001163324">
    <property type="component" value="Chromosome 1"/>
</dbReference>
<sequence length="178" mass="19603">MCYPEKPTKAKMTMASRPPRNDHAYTTGTGEQFNQQLVEYSPEMREQDFQSPPQPAYHGNGYALPHHGYPAPGSAQVSSYPARRPEDVMNDLPFTHYTSGSHHSAFGSTDDSVGLHRSSHATQSASHHAYTVAPRAYAPAPEYHTNKARQTVDGVNHAFGLGHNANHNTNYNDRGGSR</sequence>
<organism evidence="1 2">
    <name type="scientific">Trichothecium roseum</name>
    <dbReference type="NCBI Taxonomy" id="47278"/>
    <lineage>
        <taxon>Eukaryota</taxon>
        <taxon>Fungi</taxon>
        <taxon>Dikarya</taxon>
        <taxon>Ascomycota</taxon>
        <taxon>Pezizomycotina</taxon>
        <taxon>Sordariomycetes</taxon>
        <taxon>Hypocreomycetidae</taxon>
        <taxon>Hypocreales</taxon>
        <taxon>Hypocreales incertae sedis</taxon>
        <taxon>Trichothecium</taxon>
    </lineage>
</organism>
<reference evidence="1" key="1">
    <citation type="submission" date="2022-10" db="EMBL/GenBank/DDBJ databases">
        <title>Complete Genome of Trichothecium roseum strain YXFP-22015, a Plant Pathogen Isolated from Citrus.</title>
        <authorList>
            <person name="Wang Y."/>
            <person name="Zhu L."/>
        </authorList>
    </citation>
    <scope>NUCLEOTIDE SEQUENCE</scope>
    <source>
        <strain evidence="1">YXFP-22015</strain>
    </source>
</reference>
<comment type="caution">
    <text evidence="1">The sequence shown here is derived from an EMBL/GenBank/DDBJ whole genome shotgun (WGS) entry which is preliminary data.</text>
</comment>
<evidence type="ECO:0000313" key="2">
    <source>
        <dbReference type="Proteomes" id="UP001163324"/>
    </source>
</evidence>
<name>A0ACC0VCH8_9HYPO</name>
<gene>
    <name evidence="1" type="ORF">N3K66_000069</name>
</gene>
<keyword evidence="2" id="KW-1185">Reference proteome</keyword>
<evidence type="ECO:0000313" key="1">
    <source>
        <dbReference type="EMBL" id="KAI9903540.1"/>
    </source>
</evidence>
<proteinExistence type="predicted"/>
<dbReference type="EMBL" id="CM047940">
    <property type="protein sequence ID" value="KAI9903540.1"/>
    <property type="molecule type" value="Genomic_DNA"/>
</dbReference>